<name>A0A9N8W6I8_9GLOM</name>
<dbReference type="InterPro" id="IPR013761">
    <property type="entry name" value="SAM/pointed_sf"/>
</dbReference>
<evidence type="ECO:0000313" key="2">
    <source>
        <dbReference type="EMBL" id="CAG8479007.1"/>
    </source>
</evidence>
<comment type="caution">
    <text evidence="2">The sequence shown here is derived from an EMBL/GenBank/DDBJ whole genome shotgun (WGS) entry which is preliminary data.</text>
</comment>
<protein>
    <submittedName>
        <fullName evidence="2">7893_t:CDS:1</fullName>
    </submittedName>
</protein>
<proteinExistence type="predicted"/>
<evidence type="ECO:0000313" key="3">
    <source>
        <dbReference type="Proteomes" id="UP000789342"/>
    </source>
</evidence>
<dbReference type="SUPFAM" id="SSF47769">
    <property type="entry name" value="SAM/Pointed domain"/>
    <property type="match status" value="1"/>
</dbReference>
<dbReference type="OrthoDB" id="2155283at2759"/>
<sequence>MITSISSSIIPNSSIKFFTLRTSRSIFRSYGLAVPHIITIRKGKKQSKPNRNEINDWEISKSSSDSGDGNWKSNKEFNGIIKGGKERYPKNKSSFGNERFHKETLPRNQEFGYENNEDGEMGKRGDGTIIRKHKKQQPIRIFEYIDQSKNTSGKSRKPPFSIVSKVIIPDSKIQPLPLPKSTRHEKLNIVKEVSQKRKNQVIKISKSNALQESNGDGKMVNPRRITLRANYKKFWEENILKPNFHMLEHDFLSWCRGTRLSKFYDCFKGMDWKDIIQLNEEQLKELGVGRPSSRRIFLRGFKYAKVALEKEMSKVSSDKYIEKYDIKQVILNNEDTIRQTGEQMLEGELLEKLKRQKQERHKEHEAKFENHHRENQCENA</sequence>
<keyword evidence="3" id="KW-1185">Reference proteome</keyword>
<dbReference type="Proteomes" id="UP000789342">
    <property type="component" value="Unassembled WGS sequence"/>
</dbReference>
<gene>
    <name evidence="2" type="ORF">AMORRO_LOCUS2218</name>
</gene>
<evidence type="ECO:0000256" key="1">
    <source>
        <dbReference type="SAM" id="MobiDB-lite"/>
    </source>
</evidence>
<organism evidence="2 3">
    <name type="scientific">Acaulospora morrowiae</name>
    <dbReference type="NCBI Taxonomy" id="94023"/>
    <lineage>
        <taxon>Eukaryota</taxon>
        <taxon>Fungi</taxon>
        <taxon>Fungi incertae sedis</taxon>
        <taxon>Mucoromycota</taxon>
        <taxon>Glomeromycotina</taxon>
        <taxon>Glomeromycetes</taxon>
        <taxon>Diversisporales</taxon>
        <taxon>Acaulosporaceae</taxon>
        <taxon>Acaulospora</taxon>
    </lineage>
</organism>
<dbReference type="EMBL" id="CAJVPV010000909">
    <property type="protein sequence ID" value="CAG8479007.1"/>
    <property type="molecule type" value="Genomic_DNA"/>
</dbReference>
<reference evidence="2" key="1">
    <citation type="submission" date="2021-06" db="EMBL/GenBank/DDBJ databases">
        <authorList>
            <person name="Kallberg Y."/>
            <person name="Tangrot J."/>
            <person name="Rosling A."/>
        </authorList>
    </citation>
    <scope>NUCLEOTIDE SEQUENCE</scope>
    <source>
        <strain evidence="2">CL551</strain>
    </source>
</reference>
<feature type="region of interest" description="Disordered" evidence="1">
    <location>
        <begin position="355"/>
        <end position="380"/>
    </location>
</feature>
<dbReference type="AlphaFoldDB" id="A0A9N8W6I8"/>
<accession>A0A9N8W6I8</accession>
<dbReference type="Gene3D" id="1.10.150.50">
    <property type="entry name" value="Transcription Factor, Ets-1"/>
    <property type="match status" value="1"/>
</dbReference>
<feature type="compositionally biased region" description="Basic and acidic residues" evidence="1">
    <location>
        <begin position="360"/>
        <end position="380"/>
    </location>
</feature>
<feature type="region of interest" description="Disordered" evidence="1">
    <location>
        <begin position="42"/>
        <end position="75"/>
    </location>
</feature>